<keyword evidence="5" id="KW-0175">Coiled coil</keyword>
<evidence type="ECO:0000256" key="3">
    <source>
        <dbReference type="ARBA" id="ARBA00023163"/>
    </source>
</evidence>
<feature type="domain" description="Response regulatory" evidence="7">
    <location>
        <begin position="1"/>
        <end position="90"/>
    </location>
</feature>
<dbReference type="Pfam" id="PF00196">
    <property type="entry name" value="GerE"/>
    <property type="match status" value="1"/>
</dbReference>
<reference evidence="8" key="1">
    <citation type="submission" date="2013-04" db="EMBL/GenBank/DDBJ databases">
        <title>The genome sequencing project of 58 acetic acid bacteria.</title>
        <authorList>
            <person name="Okamoto-Kainuma A."/>
            <person name="Ishikawa M."/>
            <person name="Umino S."/>
            <person name="Koizumi Y."/>
            <person name="Shiwa Y."/>
            <person name="Yoshikawa H."/>
            <person name="Matsutani M."/>
            <person name="Matsushita K."/>
        </authorList>
    </citation>
    <scope>NUCLEOTIDE SEQUENCE</scope>
    <source>
        <strain evidence="8">NRIC 0228</strain>
    </source>
</reference>
<evidence type="ECO:0000256" key="5">
    <source>
        <dbReference type="SAM" id="Coils"/>
    </source>
</evidence>
<protein>
    <submittedName>
        <fullName evidence="8">Response regulator</fullName>
    </submittedName>
</protein>
<dbReference type="PANTHER" id="PTHR44688:SF16">
    <property type="entry name" value="DNA-BINDING TRANSCRIPTIONAL ACTIVATOR DEVR_DOSR"/>
    <property type="match status" value="1"/>
</dbReference>
<comment type="caution">
    <text evidence="8">The sequence shown here is derived from an EMBL/GenBank/DDBJ whole genome shotgun (WGS) entry which is preliminary data.</text>
</comment>
<dbReference type="InterPro" id="IPR036388">
    <property type="entry name" value="WH-like_DNA-bd_sf"/>
</dbReference>
<dbReference type="PRINTS" id="PR00038">
    <property type="entry name" value="HTHLUXR"/>
</dbReference>
<dbReference type="Gene3D" id="1.10.10.10">
    <property type="entry name" value="Winged helix-like DNA-binding domain superfamily/Winged helix DNA-binding domain"/>
    <property type="match status" value="1"/>
</dbReference>
<dbReference type="InterPro" id="IPR001789">
    <property type="entry name" value="Sig_transdc_resp-reg_receiver"/>
</dbReference>
<feature type="modified residue" description="4-aspartylphosphate" evidence="4">
    <location>
        <position position="25"/>
    </location>
</feature>
<dbReference type="SUPFAM" id="SSF52172">
    <property type="entry name" value="CheY-like"/>
    <property type="match status" value="1"/>
</dbReference>
<dbReference type="PANTHER" id="PTHR44688">
    <property type="entry name" value="DNA-BINDING TRANSCRIPTIONAL ACTIVATOR DEVR_DOSR"/>
    <property type="match status" value="1"/>
</dbReference>
<dbReference type="Proteomes" id="UP001061070">
    <property type="component" value="Unassembled WGS sequence"/>
</dbReference>
<evidence type="ECO:0000256" key="1">
    <source>
        <dbReference type="ARBA" id="ARBA00023015"/>
    </source>
</evidence>
<keyword evidence="2" id="KW-0238">DNA-binding</keyword>
<gene>
    <name evidence="8" type="ORF">AA0228_2982</name>
</gene>
<dbReference type="EMBL" id="BAQW01000013">
    <property type="protein sequence ID" value="GBR17237.1"/>
    <property type="molecule type" value="Genomic_DNA"/>
</dbReference>
<dbReference type="Pfam" id="PF00072">
    <property type="entry name" value="Response_reg"/>
    <property type="match status" value="1"/>
</dbReference>
<dbReference type="PROSITE" id="PS00622">
    <property type="entry name" value="HTH_LUXR_1"/>
    <property type="match status" value="1"/>
</dbReference>
<dbReference type="PROSITE" id="PS50043">
    <property type="entry name" value="HTH_LUXR_2"/>
    <property type="match status" value="1"/>
</dbReference>
<organism evidence="8 9">
    <name type="scientific">Gluconobacter frateurii NRIC 0228</name>
    <dbReference type="NCBI Taxonomy" id="1307946"/>
    <lineage>
        <taxon>Bacteria</taxon>
        <taxon>Pseudomonadati</taxon>
        <taxon>Pseudomonadota</taxon>
        <taxon>Alphaproteobacteria</taxon>
        <taxon>Acetobacterales</taxon>
        <taxon>Acetobacteraceae</taxon>
        <taxon>Gluconobacter</taxon>
    </lineage>
</organism>
<name>A0ABQ0QFI8_9PROT</name>
<keyword evidence="4" id="KW-0597">Phosphoprotein</keyword>
<dbReference type="SMART" id="SM00421">
    <property type="entry name" value="HTH_LUXR"/>
    <property type="match status" value="1"/>
</dbReference>
<feature type="domain" description="HTH luxR-type" evidence="6">
    <location>
        <begin position="106"/>
        <end position="171"/>
    </location>
</feature>
<evidence type="ECO:0000256" key="2">
    <source>
        <dbReference type="ARBA" id="ARBA00023125"/>
    </source>
</evidence>
<dbReference type="InterPro" id="IPR000792">
    <property type="entry name" value="Tscrpt_reg_LuxR_C"/>
</dbReference>
<dbReference type="PROSITE" id="PS50110">
    <property type="entry name" value="RESPONSE_REGULATORY"/>
    <property type="match status" value="1"/>
</dbReference>
<proteinExistence type="predicted"/>
<dbReference type="InterPro" id="IPR011006">
    <property type="entry name" value="CheY-like_superfamily"/>
</dbReference>
<evidence type="ECO:0000313" key="9">
    <source>
        <dbReference type="Proteomes" id="UP001061070"/>
    </source>
</evidence>
<evidence type="ECO:0000256" key="4">
    <source>
        <dbReference type="PROSITE-ProRule" id="PRU00169"/>
    </source>
</evidence>
<evidence type="ECO:0000313" key="8">
    <source>
        <dbReference type="EMBL" id="GBR17237.1"/>
    </source>
</evidence>
<dbReference type="CDD" id="cd06170">
    <property type="entry name" value="LuxR_C_like"/>
    <property type="match status" value="1"/>
</dbReference>
<keyword evidence="1" id="KW-0805">Transcription regulation</keyword>
<evidence type="ECO:0000259" key="7">
    <source>
        <dbReference type="PROSITE" id="PS50110"/>
    </source>
</evidence>
<accession>A0ABQ0QFI8</accession>
<sequence>MKTYSDPSEFLASDLPSGDCCLILDVRLKASDGLEFQASLGQSGINIPIIIITGHGDIPMTVKGMKAGAVDFLAKPFTDEAILHAMGNALKASRRMRQIAQERTEIEQRYERLSAREREVMALVASGLMNKQIAGRLELSLITVKIHRASAMKKMEAESLAEFVRIAEFLGIRDESITRYHKNG</sequence>
<feature type="coiled-coil region" evidence="5">
    <location>
        <begin position="89"/>
        <end position="116"/>
    </location>
</feature>
<evidence type="ECO:0000259" key="6">
    <source>
        <dbReference type="PROSITE" id="PS50043"/>
    </source>
</evidence>
<dbReference type="Gene3D" id="3.40.50.2300">
    <property type="match status" value="1"/>
</dbReference>
<keyword evidence="3" id="KW-0804">Transcription</keyword>
<keyword evidence="9" id="KW-1185">Reference proteome</keyword>